<comment type="caution">
    <text evidence="5">The sequence shown here is derived from an EMBL/GenBank/DDBJ whole genome shotgun (WGS) entry which is preliminary data.</text>
</comment>
<dbReference type="GO" id="GO:0030655">
    <property type="term" value="P:beta-lactam antibiotic catabolic process"/>
    <property type="evidence" value="ECO:0007669"/>
    <property type="project" value="InterPro"/>
</dbReference>
<accession>A0A0D9AI46</accession>
<dbReference type="Pfam" id="PF13354">
    <property type="entry name" value="Beta-lactamase2"/>
    <property type="match status" value="1"/>
</dbReference>
<dbReference type="GO" id="GO:0046677">
    <property type="term" value="P:response to antibiotic"/>
    <property type="evidence" value="ECO:0007669"/>
    <property type="project" value="InterPro"/>
</dbReference>
<evidence type="ECO:0000313" key="6">
    <source>
        <dbReference type="Proteomes" id="UP000032487"/>
    </source>
</evidence>
<comment type="catalytic activity">
    <reaction evidence="1">
        <text>a beta-lactam + H2O = a substituted beta-amino acid</text>
        <dbReference type="Rhea" id="RHEA:20401"/>
        <dbReference type="ChEBI" id="CHEBI:15377"/>
        <dbReference type="ChEBI" id="CHEBI:35627"/>
        <dbReference type="ChEBI" id="CHEBI:140347"/>
        <dbReference type="EC" id="3.5.2.6"/>
    </reaction>
</comment>
<evidence type="ECO:0000259" key="4">
    <source>
        <dbReference type="Pfam" id="PF13354"/>
    </source>
</evidence>
<dbReference type="Proteomes" id="UP000032487">
    <property type="component" value="Unassembled WGS sequence"/>
</dbReference>
<gene>
    <name evidence="5" type="ORF">UF78_15070</name>
</gene>
<evidence type="ECO:0000313" key="5">
    <source>
        <dbReference type="EMBL" id="KJH80402.1"/>
    </source>
</evidence>
<organism evidence="5 6">
    <name type="scientific">Stutzerimonas stutzeri</name>
    <name type="common">Pseudomonas stutzeri</name>
    <dbReference type="NCBI Taxonomy" id="316"/>
    <lineage>
        <taxon>Bacteria</taxon>
        <taxon>Pseudomonadati</taxon>
        <taxon>Pseudomonadota</taxon>
        <taxon>Gammaproteobacteria</taxon>
        <taxon>Pseudomonadales</taxon>
        <taxon>Pseudomonadaceae</taxon>
        <taxon>Stutzerimonas</taxon>
    </lineage>
</organism>
<dbReference type="InterPro" id="IPR000871">
    <property type="entry name" value="Beta-lactam_class-A"/>
</dbReference>
<dbReference type="RefSeq" id="WP_045163029.1">
    <property type="nucleotide sequence ID" value="NZ_JYHV01000029.1"/>
</dbReference>
<dbReference type="SUPFAM" id="SSF56601">
    <property type="entry name" value="beta-lactamase/transpeptidase-like"/>
    <property type="match status" value="1"/>
</dbReference>
<comment type="similarity">
    <text evidence="2">Belongs to the class-A beta-lactamase family.</text>
</comment>
<reference evidence="5 6" key="1">
    <citation type="submission" date="2015-02" db="EMBL/GenBank/DDBJ databases">
        <title>Draft genome sequence of Pseudomonas stutzeri NT0128 isolated from wheat (Triticum turgidum) rhizosphere.</title>
        <authorList>
            <person name="Tovi N."/>
            <person name="Frenk S."/>
            <person name="Hadar Y."/>
            <person name="Minz D."/>
        </authorList>
    </citation>
    <scope>NUCLEOTIDE SEQUENCE [LARGE SCALE GENOMIC DNA]</scope>
    <source>
        <strain evidence="5 6">NT0128</strain>
    </source>
</reference>
<dbReference type="PANTHER" id="PTHR35333">
    <property type="entry name" value="BETA-LACTAMASE"/>
    <property type="match status" value="1"/>
</dbReference>
<name>A0A0D9AI46_STUST</name>
<dbReference type="Gene3D" id="3.40.710.10">
    <property type="entry name" value="DD-peptidase/beta-lactamase superfamily"/>
    <property type="match status" value="1"/>
</dbReference>
<proteinExistence type="inferred from homology"/>
<dbReference type="OrthoDB" id="9784149at2"/>
<dbReference type="PATRIC" id="fig|316.101.peg.3777"/>
<dbReference type="EMBL" id="JYHV01000029">
    <property type="protein sequence ID" value="KJH80402.1"/>
    <property type="molecule type" value="Genomic_DNA"/>
</dbReference>
<evidence type="ECO:0000256" key="3">
    <source>
        <dbReference type="ARBA" id="ARBA00012865"/>
    </source>
</evidence>
<feature type="domain" description="Beta-lactamase class A catalytic" evidence="4">
    <location>
        <begin position="56"/>
        <end position="317"/>
    </location>
</feature>
<dbReference type="AlphaFoldDB" id="A0A0D9AI46"/>
<dbReference type="InterPro" id="IPR012338">
    <property type="entry name" value="Beta-lactam/transpept-like"/>
</dbReference>
<evidence type="ECO:0000256" key="1">
    <source>
        <dbReference type="ARBA" id="ARBA00001526"/>
    </source>
</evidence>
<dbReference type="PANTHER" id="PTHR35333:SF3">
    <property type="entry name" value="BETA-LACTAMASE-TYPE TRANSPEPTIDASE FOLD CONTAINING PROTEIN"/>
    <property type="match status" value="1"/>
</dbReference>
<sequence>MTSVALGNGKLLALPVLIGLGIALWAYREQAYSDSWRNELEQDMRRIDEGSPGRLGLYVKHLGDGTAFVYEADRFWYLGSAVKVPIAVAVLQGVDEGEHSLDDELALEARDKVDGSGDLVWQDNGVAYSVRTLLNEMLIESDNTAANMLIRLVGEDRLNERTHENMGGKGFERITDFTQVRRDVYGELHPDARELDNLDLVKLASAPFSQPRYEAVARVLNRSPDELEADSMEQAYERYYARKLNSSTLEAYGTLLEKLVSGELLSESSRDLLFKNMKLDRYDAYRLEAGLPRDVPFIQKTGTQLERACHVGVIDPLSEDQTNTVIVVACAEAMDEDKEAGAAFEQLGQAITQALLGKPE</sequence>
<dbReference type="InterPro" id="IPR045155">
    <property type="entry name" value="Beta-lactam_cat"/>
</dbReference>
<protein>
    <recommendedName>
        <fullName evidence="3">beta-lactamase</fullName>
        <ecNumber evidence="3">3.5.2.6</ecNumber>
    </recommendedName>
</protein>
<dbReference type="GO" id="GO:0008800">
    <property type="term" value="F:beta-lactamase activity"/>
    <property type="evidence" value="ECO:0007669"/>
    <property type="project" value="UniProtKB-EC"/>
</dbReference>
<dbReference type="EC" id="3.5.2.6" evidence="3"/>
<evidence type="ECO:0000256" key="2">
    <source>
        <dbReference type="ARBA" id="ARBA00009009"/>
    </source>
</evidence>